<dbReference type="PANTHER" id="PTHR14003">
    <property type="entry name" value="TRANSCRIPTIONAL REPRESSOR PROTEIN YY"/>
    <property type="match status" value="1"/>
</dbReference>
<dbReference type="GO" id="GO:0000978">
    <property type="term" value="F:RNA polymerase II cis-regulatory region sequence-specific DNA binding"/>
    <property type="evidence" value="ECO:0007669"/>
    <property type="project" value="TreeGrafter"/>
</dbReference>
<feature type="binding site" evidence="12">
    <location>
        <position position="21"/>
    </location>
    <ligand>
        <name>Zn(2+)</name>
        <dbReference type="ChEBI" id="CHEBI:29105"/>
    </ligand>
</feature>
<evidence type="ECO:0000313" key="16">
    <source>
        <dbReference type="Proteomes" id="UP001329430"/>
    </source>
</evidence>
<comment type="similarity">
    <text evidence="2">Belongs to the krueppel C2H2-type zinc-finger protein family.</text>
</comment>
<evidence type="ECO:0000256" key="5">
    <source>
        <dbReference type="ARBA" id="ARBA00022771"/>
    </source>
</evidence>
<dbReference type="Proteomes" id="UP001329430">
    <property type="component" value="Chromosome 1"/>
</dbReference>
<dbReference type="FunFam" id="3.30.160.60:FF:000478">
    <property type="entry name" value="Zinc finger protein 133"/>
    <property type="match status" value="1"/>
</dbReference>
<dbReference type="EMBL" id="JAVRBK010000001">
    <property type="protein sequence ID" value="KAK5650829.1"/>
    <property type="molecule type" value="Genomic_DNA"/>
</dbReference>
<dbReference type="Gene3D" id="3.40.1800.20">
    <property type="match status" value="1"/>
</dbReference>
<dbReference type="Gene3D" id="3.30.160.60">
    <property type="entry name" value="Classic Zinc Finger"/>
    <property type="match status" value="8"/>
</dbReference>
<dbReference type="Pfam" id="PF07776">
    <property type="entry name" value="zf-AD"/>
    <property type="match status" value="1"/>
</dbReference>
<feature type="domain" description="C2H2-type" evidence="13">
    <location>
        <begin position="368"/>
        <end position="395"/>
    </location>
</feature>
<feature type="binding site" evidence="12">
    <location>
        <position position="71"/>
    </location>
    <ligand>
        <name>Zn(2+)</name>
        <dbReference type="ChEBI" id="CHEBI:29105"/>
    </ligand>
</feature>
<feature type="domain" description="C2H2-type" evidence="13">
    <location>
        <begin position="396"/>
        <end position="423"/>
    </location>
</feature>
<keyword evidence="7" id="KW-0805">Transcription regulation</keyword>
<dbReference type="AlphaFoldDB" id="A0AAN7VVI0"/>
<dbReference type="Pfam" id="PF00096">
    <property type="entry name" value="zf-C2H2"/>
    <property type="match status" value="7"/>
</dbReference>
<dbReference type="PANTHER" id="PTHR14003:SF19">
    <property type="entry name" value="YY2 TRANSCRIPTION FACTOR"/>
    <property type="match status" value="1"/>
</dbReference>
<feature type="domain" description="C2H2-type" evidence="13">
    <location>
        <begin position="256"/>
        <end position="283"/>
    </location>
</feature>
<feature type="binding site" evidence="12">
    <location>
        <position position="18"/>
    </location>
    <ligand>
        <name>Zn(2+)</name>
        <dbReference type="ChEBI" id="CHEBI:29105"/>
    </ligand>
</feature>
<keyword evidence="4" id="KW-0677">Repeat</keyword>
<accession>A0AAN7VVI0</accession>
<keyword evidence="5 11" id="KW-0863">Zinc-finger</keyword>
<feature type="binding site" evidence="12">
    <location>
        <position position="74"/>
    </location>
    <ligand>
        <name>Zn(2+)</name>
        <dbReference type="ChEBI" id="CHEBI:29105"/>
    </ligand>
</feature>
<dbReference type="FunFam" id="3.30.160.60:FF:000052">
    <property type="entry name" value="zinc finger protein 546 isoform X1"/>
    <property type="match status" value="1"/>
</dbReference>
<dbReference type="FunFam" id="3.30.160.60:FF:000688">
    <property type="entry name" value="zinc finger protein 197 isoform X1"/>
    <property type="match status" value="1"/>
</dbReference>
<evidence type="ECO:0000259" key="14">
    <source>
        <dbReference type="PROSITE" id="PS51915"/>
    </source>
</evidence>
<dbReference type="FunFam" id="3.30.160.60:FF:000303">
    <property type="entry name" value="Zinc finger protein 41"/>
    <property type="match status" value="1"/>
</dbReference>
<gene>
    <name evidence="15" type="ORF">RI129_001858</name>
</gene>
<comment type="subcellular location">
    <subcellularLocation>
        <location evidence="1">Nucleus</location>
    </subcellularLocation>
</comment>
<feature type="domain" description="C2H2-type" evidence="13">
    <location>
        <begin position="424"/>
        <end position="451"/>
    </location>
</feature>
<evidence type="ECO:0000256" key="11">
    <source>
        <dbReference type="PROSITE-ProRule" id="PRU00042"/>
    </source>
</evidence>
<dbReference type="PROSITE" id="PS50157">
    <property type="entry name" value="ZINC_FINGER_C2H2_2"/>
    <property type="match status" value="8"/>
</dbReference>
<evidence type="ECO:0000259" key="13">
    <source>
        <dbReference type="PROSITE" id="PS50157"/>
    </source>
</evidence>
<evidence type="ECO:0000256" key="7">
    <source>
        <dbReference type="ARBA" id="ARBA00023015"/>
    </source>
</evidence>
<organism evidence="15 16">
    <name type="scientific">Pyrocoelia pectoralis</name>
    <dbReference type="NCBI Taxonomy" id="417401"/>
    <lineage>
        <taxon>Eukaryota</taxon>
        <taxon>Metazoa</taxon>
        <taxon>Ecdysozoa</taxon>
        <taxon>Arthropoda</taxon>
        <taxon>Hexapoda</taxon>
        <taxon>Insecta</taxon>
        <taxon>Pterygota</taxon>
        <taxon>Neoptera</taxon>
        <taxon>Endopterygota</taxon>
        <taxon>Coleoptera</taxon>
        <taxon>Polyphaga</taxon>
        <taxon>Elateriformia</taxon>
        <taxon>Elateroidea</taxon>
        <taxon>Lampyridae</taxon>
        <taxon>Lampyrinae</taxon>
        <taxon>Pyrocoelia</taxon>
    </lineage>
</organism>
<dbReference type="InterPro" id="IPR013087">
    <property type="entry name" value="Znf_C2H2_type"/>
</dbReference>
<comment type="caution">
    <text evidence="15">The sequence shown here is derived from an EMBL/GenBank/DDBJ whole genome shotgun (WGS) entry which is preliminary data.</text>
</comment>
<dbReference type="SUPFAM" id="SSF57667">
    <property type="entry name" value="beta-beta-alpha zinc fingers"/>
    <property type="match status" value="4"/>
</dbReference>
<sequence length="455" mass="52002">MNMSNTIVVSNDNLTKICRTCLMEYDDMHSIFSQIHNDDSLEEESTYLYEMLMNICSITVLANDGLPTTICTNCMELAHTSFKFQQQCNRSQEILEKYVLHTKVADDQSDRATDGEVLNLLDASVSSSNHCLLSDDCETENISTDMVLPYTECVDELENSDEKLKEDSSTLVKVDTSEGVLDAVKVALTEENKRLCQRLALKRIQSGNNKEEAGRYLIKVNENGLKLYECNYCGKTYKHANSLKVHLRSHTLERPYICNQCGKGFKQYGALTYHFRSHTGEQPYACKICGKRYRQSGTLTAHMRIHTGQRPFLCSVCGRGFRQAPDLGYHMRTHTKERPYMCNVCGKTMRMQCHLVQHLRIHTGERPFKCTECSKAFPSSTRLKRHAIIHTGLKPYICEVCKKAFNRLSSLRVHAKIHTDERPHVCSFCGKGFIQAHALRTHMNLHYDEEAPKVQ</sequence>
<dbReference type="FunFam" id="3.30.160.60:FF:000508">
    <property type="entry name" value="Myeloid zinc finger 1"/>
    <property type="match status" value="1"/>
</dbReference>
<dbReference type="GO" id="GO:0008270">
    <property type="term" value="F:zinc ion binding"/>
    <property type="evidence" value="ECO:0007669"/>
    <property type="project" value="UniProtKB-UniRule"/>
</dbReference>
<keyword evidence="9" id="KW-0804">Transcription</keyword>
<evidence type="ECO:0000256" key="10">
    <source>
        <dbReference type="ARBA" id="ARBA00023242"/>
    </source>
</evidence>
<dbReference type="InterPro" id="IPR036236">
    <property type="entry name" value="Znf_C2H2_sf"/>
</dbReference>
<keyword evidence="3 12" id="KW-0479">Metal-binding</keyword>
<dbReference type="PROSITE" id="PS51915">
    <property type="entry name" value="ZAD"/>
    <property type="match status" value="1"/>
</dbReference>
<name>A0AAN7VVI0_9COLE</name>
<dbReference type="SMART" id="SM00868">
    <property type="entry name" value="zf-AD"/>
    <property type="match status" value="1"/>
</dbReference>
<evidence type="ECO:0000256" key="2">
    <source>
        <dbReference type="ARBA" id="ARBA00006991"/>
    </source>
</evidence>
<feature type="domain" description="C2H2-type" evidence="13">
    <location>
        <begin position="284"/>
        <end position="311"/>
    </location>
</feature>
<feature type="domain" description="C2H2-type" evidence="13">
    <location>
        <begin position="312"/>
        <end position="339"/>
    </location>
</feature>
<proteinExistence type="inferred from homology"/>
<feature type="domain" description="ZAD" evidence="14">
    <location>
        <begin position="16"/>
        <end position="98"/>
    </location>
</feature>
<keyword evidence="8" id="KW-0238">DNA-binding</keyword>
<dbReference type="GO" id="GO:0005667">
    <property type="term" value="C:transcription regulator complex"/>
    <property type="evidence" value="ECO:0007669"/>
    <property type="project" value="TreeGrafter"/>
</dbReference>
<feature type="domain" description="C2H2-type" evidence="13">
    <location>
        <begin position="340"/>
        <end position="367"/>
    </location>
</feature>
<dbReference type="FunFam" id="3.30.160.60:FF:000624">
    <property type="entry name" value="zinc finger protein 697"/>
    <property type="match status" value="1"/>
</dbReference>
<keyword evidence="10" id="KW-0539">Nucleus</keyword>
<dbReference type="FunFam" id="3.30.160.60:FF:000870">
    <property type="entry name" value="zinc finger protein 197 isoform X1"/>
    <property type="match status" value="1"/>
</dbReference>
<evidence type="ECO:0000256" key="8">
    <source>
        <dbReference type="ARBA" id="ARBA00023125"/>
    </source>
</evidence>
<dbReference type="GO" id="GO:0042802">
    <property type="term" value="F:identical protein binding"/>
    <property type="evidence" value="ECO:0007669"/>
    <property type="project" value="UniProtKB-ARBA"/>
</dbReference>
<evidence type="ECO:0000256" key="6">
    <source>
        <dbReference type="ARBA" id="ARBA00022833"/>
    </source>
</evidence>
<dbReference type="FunFam" id="3.30.160.60:FF:000557">
    <property type="entry name" value="zinc finger and SCAN domain-containing protein 29"/>
    <property type="match status" value="1"/>
</dbReference>
<dbReference type="SMART" id="SM00355">
    <property type="entry name" value="ZnF_C2H2"/>
    <property type="match status" value="8"/>
</dbReference>
<evidence type="ECO:0000256" key="3">
    <source>
        <dbReference type="ARBA" id="ARBA00022723"/>
    </source>
</evidence>
<dbReference type="GO" id="GO:0031519">
    <property type="term" value="C:PcG protein complex"/>
    <property type="evidence" value="ECO:0007669"/>
    <property type="project" value="TreeGrafter"/>
</dbReference>
<dbReference type="GO" id="GO:0000981">
    <property type="term" value="F:DNA-binding transcription factor activity, RNA polymerase II-specific"/>
    <property type="evidence" value="ECO:0007669"/>
    <property type="project" value="TreeGrafter"/>
</dbReference>
<evidence type="ECO:0000256" key="12">
    <source>
        <dbReference type="PROSITE-ProRule" id="PRU01263"/>
    </source>
</evidence>
<dbReference type="GO" id="GO:0000785">
    <property type="term" value="C:chromatin"/>
    <property type="evidence" value="ECO:0007669"/>
    <property type="project" value="TreeGrafter"/>
</dbReference>
<keyword evidence="16" id="KW-1185">Reference proteome</keyword>
<dbReference type="GO" id="GO:0030674">
    <property type="term" value="F:protein-macromolecule adaptor activity"/>
    <property type="evidence" value="ECO:0007669"/>
    <property type="project" value="UniProtKB-ARBA"/>
</dbReference>
<dbReference type="SUPFAM" id="SSF57716">
    <property type="entry name" value="Glucocorticoid receptor-like (DNA-binding domain)"/>
    <property type="match status" value="1"/>
</dbReference>
<evidence type="ECO:0000256" key="4">
    <source>
        <dbReference type="ARBA" id="ARBA00022737"/>
    </source>
</evidence>
<reference evidence="15 16" key="1">
    <citation type="journal article" date="2024" name="Insects">
        <title>An Improved Chromosome-Level Genome Assembly of the Firefly Pyrocoelia pectoralis.</title>
        <authorList>
            <person name="Fu X."/>
            <person name="Meyer-Rochow V.B."/>
            <person name="Ballantyne L."/>
            <person name="Zhu X."/>
        </authorList>
    </citation>
    <scope>NUCLEOTIDE SEQUENCE [LARGE SCALE GENOMIC DNA]</scope>
    <source>
        <strain evidence="15">XCY_ONT2</strain>
    </source>
</reference>
<protein>
    <submittedName>
        <fullName evidence="15">Uncharacterized protein</fullName>
    </submittedName>
</protein>
<evidence type="ECO:0000256" key="9">
    <source>
        <dbReference type="ARBA" id="ARBA00023163"/>
    </source>
</evidence>
<evidence type="ECO:0000256" key="1">
    <source>
        <dbReference type="ARBA" id="ARBA00004123"/>
    </source>
</evidence>
<feature type="domain" description="C2H2-type" evidence="13">
    <location>
        <begin position="228"/>
        <end position="255"/>
    </location>
</feature>
<evidence type="ECO:0000313" key="15">
    <source>
        <dbReference type="EMBL" id="KAK5650829.1"/>
    </source>
</evidence>
<dbReference type="InterPro" id="IPR012934">
    <property type="entry name" value="Znf_AD"/>
</dbReference>
<dbReference type="PROSITE" id="PS00028">
    <property type="entry name" value="ZINC_FINGER_C2H2_1"/>
    <property type="match status" value="8"/>
</dbReference>
<keyword evidence="6 12" id="KW-0862">Zinc</keyword>